<dbReference type="SUPFAM" id="SSF48452">
    <property type="entry name" value="TPR-like"/>
    <property type="match status" value="1"/>
</dbReference>
<dbReference type="PANTHER" id="PTHR37038">
    <property type="entry name" value="TRANSCRIPTIONAL REGULATOR-RELATED"/>
    <property type="match status" value="1"/>
</dbReference>
<dbReference type="EMBL" id="AEBR01000040">
    <property type="protein sequence ID" value="EFM82967.1"/>
    <property type="molecule type" value="Genomic_DNA"/>
</dbReference>
<dbReference type="InterPro" id="IPR053163">
    <property type="entry name" value="HTH-type_regulator_Rgg"/>
</dbReference>
<dbReference type="Gene3D" id="1.10.260.40">
    <property type="entry name" value="lambda repressor-like DNA-binding domains"/>
    <property type="match status" value="1"/>
</dbReference>
<dbReference type="InterPro" id="IPR001387">
    <property type="entry name" value="Cro/C1-type_HTH"/>
</dbReference>
<proteinExistence type="predicted"/>
<dbReference type="SUPFAM" id="SSF47413">
    <property type="entry name" value="lambda repressor-like DNA-binding domains"/>
    <property type="match status" value="1"/>
</dbReference>
<dbReference type="InterPro" id="IPR010982">
    <property type="entry name" value="Lambda_DNA-bd_dom_sf"/>
</dbReference>
<evidence type="ECO:0000259" key="1">
    <source>
        <dbReference type="SMART" id="SM00530"/>
    </source>
</evidence>
<keyword evidence="2" id="KW-0238">DNA-binding</keyword>
<feature type="domain" description="HTH cro/C1-type" evidence="1">
    <location>
        <begin position="10"/>
        <end position="64"/>
    </location>
</feature>
<dbReference type="InterPro" id="IPR011990">
    <property type="entry name" value="TPR-like_helical_dom_sf"/>
</dbReference>
<dbReference type="HOGENOM" id="CLU_896399_0_0_9"/>
<dbReference type="RefSeq" id="WP_002402162.1">
    <property type="nucleotide sequence ID" value="NZ_GL454441.1"/>
</dbReference>
<comment type="caution">
    <text evidence="2">The sequence shown here is derived from an EMBL/GenBank/DDBJ whole genome shotgun (WGS) entry which is preliminary data.</text>
</comment>
<reference evidence="2 3" key="1">
    <citation type="submission" date="2010-07" db="EMBL/GenBank/DDBJ databases">
        <authorList>
            <person name="Sid Ahmed O."/>
        </authorList>
    </citation>
    <scope>NUCLEOTIDE SEQUENCE [LARGE SCALE GENOMIC DNA]</scope>
    <source>
        <strain evidence="2 3">TX4248</strain>
    </source>
</reference>
<dbReference type="Proteomes" id="UP000004846">
    <property type="component" value="Unassembled WGS sequence"/>
</dbReference>
<dbReference type="Pfam" id="PF01381">
    <property type="entry name" value="HTH_3"/>
    <property type="match status" value="1"/>
</dbReference>
<dbReference type="GO" id="GO:0003677">
    <property type="term" value="F:DNA binding"/>
    <property type="evidence" value="ECO:0007669"/>
    <property type="project" value="UniProtKB-KW"/>
</dbReference>
<dbReference type="AlphaFoldDB" id="A0A125W6Q0"/>
<organism evidence="2 3">
    <name type="scientific">Enterococcus faecalis TX4248</name>
    <dbReference type="NCBI Taxonomy" id="749495"/>
    <lineage>
        <taxon>Bacteria</taxon>
        <taxon>Bacillati</taxon>
        <taxon>Bacillota</taxon>
        <taxon>Bacilli</taxon>
        <taxon>Lactobacillales</taxon>
        <taxon>Enterococcaceae</taxon>
        <taxon>Enterococcus</taxon>
    </lineage>
</organism>
<evidence type="ECO:0000313" key="3">
    <source>
        <dbReference type="Proteomes" id="UP000004846"/>
    </source>
</evidence>
<accession>A0A125W6Q0</accession>
<evidence type="ECO:0000313" key="2">
    <source>
        <dbReference type="EMBL" id="EFM82967.1"/>
    </source>
</evidence>
<protein>
    <submittedName>
        <fullName evidence="2">DNA-binding helix-turn-helix protein</fullName>
    </submittedName>
</protein>
<sequence length="310" mass="36807">MENKKLINEIVKQIRIESGIKQKDARKNVMSADAYSRIENGKKEITWNELIGILENLNISLLEFVSIYGEPVLTHNLRDKVRQLFYEIEDITAQEELIALYESLEEKYLELHPNEKSVYFDIKQIFHQKFPDRINPITKKELQEVVKLVKKKQGHQFFDEDYRIVSQTILDMDKEDMELILNCLFPIEQANISENSKKYLNNIFLNSLTPMIKAYDHTMVEKIFSIVKEHKFLYQDSYFYRLNLSYLECFYNFLKTNNIVELEKINDILRTLEIIGDEETSNAMREEMKEVLEKKGRSKLSSNYAMINKT</sequence>
<dbReference type="SMART" id="SM00530">
    <property type="entry name" value="HTH_XRE"/>
    <property type="match status" value="1"/>
</dbReference>
<gene>
    <name evidence="2" type="ORF">HMPREF9498_01437</name>
</gene>
<dbReference type="Gene3D" id="1.25.40.400">
    <property type="match status" value="1"/>
</dbReference>
<name>A0A125W6Q0_ENTFL</name>
<dbReference type="CDD" id="cd00093">
    <property type="entry name" value="HTH_XRE"/>
    <property type="match status" value="1"/>
</dbReference>